<reference evidence="2 3" key="1">
    <citation type="submission" date="2018-01" db="EMBL/GenBank/DDBJ databases">
        <title>Denitrification phenotypes of diverse strains of Pseudomonas stutzeri.</title>
        <authorList>
            <person name="Milligan D.A."/>
            <person name="Bergaust L."/>
            <person name="Bakken L.R."/>
            <person name="Frostegard A."/>
        </authorList>
    </citation>
    <scope>NUCLEOTIDE SEQUENCE [LARGE SCALE GENOMIC DNA]</scope>
    <source>
        <strain evidence="2 3">DSM 50238</strain>
    </source>
</reference>
<keyword evidence="3" id="KW-1185">Reference proteome</keyword>
<dbReference type="PIRSF" id="PIRSF001444">
    <property type="entry name" value="Adenylate_cycl"/>
    <property type="match status" value="1"/>
</dbReference>
<dbReference type="PANTHER" id="PTHR38760">
    <property type="entry name" value="ADENYLATE CYCLASE"/>
    <property type="match status" value="1"/>
</dbReference>
<dbReference type="InterPro" id="IPR000274">
    <property type="entry name" value="Adenylate_cyclase_1"/>
</dbReference>
<dbReference type="EMBL" id="POUK01000005">
    <property type="protein sequence ID" value="PNF75945.1"/>
    <property type="molecule type" value="Genomic_DNA"/>
</dbReference>
<comment type="caution">
    <text evidence="2">The sequence shown here is derived from an EMBL/GenBank/DDBJ whole genome shotgun (WGS) entry which is preliminary data.</text>
</comment>
<dbReference type="PANTHER" id="PTHR38760:SF1">
    <property type="entry name" value="ADENYLATE CYCLASE"/>
    <property type="match status" value="1"/>
</dbReference>
<accession>A0A8E2QDD8</accession>
<dbReference type="GO" id="GO:0006171">
    <property type="term" value="P:cAMP biosynthetic process"/>
    <property type="evidence" value="ECO:0007669"/>
    <property type="project" value="InterPro"/>
</dbReference>
<dbReference type="GO" id="GO:0004016">
    <property type="term" value="F:adenylate cyclase activity"/>
    <property type="evidence" value="ECO:0007669"/>
    <property type="project" value="InterPro"/>
</dbReference>
<dbReference type="Pfam" id="PF01295">
    <property type="entry name" value="Adenylate_cycl"/>
    <property type="match status" value="1"/>
</dbReference>
<feature type="domain" description="Adenylate cyclase class-I N-terminal" evidence="1">
    <location>
        <begin position="20"/>
        <end position="216"/>
    </location>
</feature>
<sequence>MTRTPPIQPILEEGIDRKVLATLRARFLTLSAARLERAMQGMSTRQQQALKLLPLLFHVNHPLLPGYVAASTPAGLSSFEPDAELLAEAQRLTRSFTYKPLRGRPDQPIWGLYLMGSLGTVAQEEHSDLDVWVCHDPALDARQLDELRRKCDLLTAWAASLGSEAHFFLVDPQRFVQGQRETQLTSDDCGTTQHYLLLDEFYRTAIWLGGRTPVWWLVPAYEEHRYHSYVETLLERRFVRAEDVLDLGHLQQIPPGEFVGAGLWQLYKAIEAPYKSLFKLLLVEVYASQHPQVHCLALAFKQAVYAGQLKIEELDPYICAYRAIEQYLRDRDAPERLELARRCLYLKVNRPLSRPPRNRNKSWQRVLLEQLVRDWQWDERLLARLDDRSRWKVRQVMQERQALANELALGYRFLSDFTRLQQVASSVSRRDLSVLGRRLFATIERKVGKVEVLNIGISPNMAEDSLTLVHGEDAAGDLCWSLFTGSLNAQEWANFAPLKRTRELIPLLAWCHRNGVIDAGTRVSLFAGDSGLSEPELFNLLSELRQTLPLPLPPVDAQTLLATAQPRTVLLLVNVGLDPLDQRSLLQMPEDGAHSDPLGYAAARENLVLSIDQVQLSSWNELIVSRYEGPHALPDCLRDHLQNLPADAVDGLPQLQVRCFSRNRGQAIARRVEELLLEARLQLASVHSRYLLQVRQQFHLLERRPDSVRATSLNDRTALLAHLGEAHHVYRPLRLDRHALKGDDLRLILPLARPDCLQLFYRVRGETAELSILDECNALWCQRLPCRDEQQLLMPLLRFLRSVEYRRNARVSLHGDDGEAAFDIQLYRLHGDPGEPSASVERRPLPQGGTSDACYEVQAIVEPGETRSQVTLYCNHREFSELEYGARLCIAVAEHILSQRRDGERYPCYITDLDLSGMHGSGRSQTVQLLRYKARLEAALNAALAQL</sequence>
<dbReference type="Proteomes" id="UP000235881">
    <property type="component" value="Unassembled WGS sequence"/>
</dbReference>
<dbReference type="AlphaFoldDB" id="A0A8E2QDD8"/>
<proteinExistence type="predicted"/>
<evidence type="ECO:0000259" key="1">
    <source>
        <dbReference type="Pfam" id="PF12633"/>
    </source>
</evidence>
<dbReference type="InterPro" id="IPR024685">
    <property type="entry name" value="Adenylate_cyclase_1_N"/>
</dbReference>
<evidence type="ECO:0000313" key="2">
    <source>
        <dbReference type="EMBL" id="PNF75945.1"/>
    </source>
</evidence>
<protein>
    <submittedName>
        <fullName evidence="2">Adenylate cyclase</fullName>
    </submittedName>
</protein>
<evidence type="ECO:0000313" key="3">
    <source>
        <dbReference type="Proteomes" id="UP000235881"/>
    </source>
</evidence>
<organism evidence="2 3">
    <name type="scientific">Stutzerimonas degradans</name>
    <dbReference type="NCBI Taxonomy" id="2968968"/>
    <lineage>
        <taxon>Bacteria</taxon>
        <taxon>Pseudomonadati</taxon>
        <taxon>Pseudomonadota</taxon>
        <taxon>Gammaproteobacteria</taxon>
        <taxon>Pseudomonadales</taxon>
        <taxon>Pseudomonadaceae</taxon>
        <taxon>Stutzerimonas</taxon>
    </lineage>
</organism>
<dbReference type="Pfam" id="PF12633">
    <property type="entry name" value="Adenyl_cycl_N"/>
    <property type="match status" value="1"/>
</dbReference>
<dbReference type="RefSeq" id="WP_102829186.1">
    <property type="nucleotide sequence ID" value="NZ_CP065721.1"/>
</dbReference>
<name>A0A8E2QDD8_9GAMM</name>
<gene>
    <name evidence="2" type="ORF">CXK95_14020</name>
</gene>